<dbReference type="Proteomes" id="UP001162992">
    <property type="component" value="Chromosome 23"/>
</dbReference>
<accession>A0ACC2AAS1</accession>
<dbReference type="EMBL" id="CM055114">
    <property type="protein sequence ID" value="KAJ7514684.1"/>
    <property type="molecule type" value="Genomic_DNA"/>
</dbReference>
<gene>
    <name evidence="1" type="ORF">O6H91_23G055200</name>
</gene>
<evidence type="ECO:0000313" key="1">
    <source>
        <dbReference type="EMBL" id="KAJ7514684.1"/>
    </source>
</evidence>
<reference evidence="2" key="1">
    <citation type="journal article" date="2024" name="Proc. Natl. Acad. Sci. U.S.A.">
        <title>Extraordinary preservation of gene collinearity over three hundred million years revealed in homosporous lycophytes.</title>
        <authorList>
            <person name="Li C."/>
            <person name="Wickell D."/>
            <person name="Kuo L.Y."/>
            <person name="Chen X."/>
            <person name="Nie B."/>
            <person name="Liao X."/>
            <person name="Peng D."/>
            <person name="Ji J."/>
            <person name="Jenkins J."/>
            <person name="Williams M."/>
            <person name="Shu S."/>
            <person name="Plott C."/>
            <person name="Barry K."/>
            <person name="Rajasekar S."/>
            <person name="Grimwood J."/>
            <person name="Han X."/>
            <person name="Sun S."/>
            <person name="Hou Z."/>
            <person name="He W."/>
            <person name="Dai G."/>
            <person name="Sun C."/>
            <person name="Schmutz J."/>
            <person name="Leebens-Mack J.H."/>
            <person name="Li F.W."/>
            <person name="Wang L."/>
        </authorList>
    </citation>
    <scope>NUCLEOTIDE SEQUENCE [LARGE SCALE GENOMIC DNA]</scope>
    <source>
        <strain evidence="2">cv. PW_Plant_1</strain>
    </source>
</reference>
<organism evidence="1 2">
    <name type="scientific">Diphasiastrum complanatum</name>
    <name type="common">Issler's clubmoss</name>
    <name type="synonym">Lycopodium complanatum</name>
    <dbReference type="NCBI Taxonomy" id="34168"/>
    <lineage>
        <taxon>Eukaryota</taxon>
        <taxon>Viridiplantae</taxon>
        <taxon>Streptophyta</taxon>
        <taxon>Embryophyta</taxon>
        <taxon>Tracheophyta</taxon>
        <taxon>Lycopodiopsida</taxon>
        <taxon>Lycopodiales</taxon>
        <taxon>Lycopodiaceae</taxon>
        <taxon>Lycopodioideae</taxon>
        <taxon>Diphasiastrum</taxon>
    </lineage>
</organism>
<keyword evidence="2" id="KW-1185">Reference proteome</keyword>
<sequence>MAQHAAPGPDGKMENAFYLMISEKYFAAGFVEHPKYILAGSDRLECESWIDAIQHAAIQRNIIKAKMEHACSEVQDLEQLWTATSAKDVANVQIFRPREAILLQFIADQLMELRHLKEKLQMGIKQTQTWHQQISTNAVILQEATTLQLEDLPESEEASNLLQLIWKDLTECNKCLEWLVPVRIALRTLQKQVAALLGADEVAPGIPAPVEIEIVMQETLGRIGKLEYDKRGEESMPNEALIIVLQKKIQDIYQQELLIVSSAFRVLKRFGCFTTESPT</sequence>
<protein>
    <submittedName>
        <fullName evidence="1">Uncharacterized protein</fullName>
    </submittedName>
</protein>
<comment type="caution">
    <text evidence="1">The sequence shown here is derived from an EMBL/GenBank/DDBJ whole genome shotgun (WGS) entry which is preliminary data.</text>
</comment>
<name>A0ACC2AAS1_DIPCM</name>
<evidence type="ECO:0000313" key="2">
    <source>
        <dbReference type="Proteomes" id="UP001162992"/>
    </source>
</evidence>
<proteinExistence type="predicted"/>